<dbReference type="EMBL" id="CACRUX010000047">
    <property type="protein sequence ID" value="VYU09104.1"/>
    <property type="molecule type" value="Genomic_DNA"/>
</dbReference>
<sequence length="150" mass="17541">MLGRILLITTLFMSMTFSIHAADLLGKPVYAPYQEYYNNDENYPILSARQGWATYMDRSSIIALQDDEKGILFAYNWIEVNFDKPGNPIVRYGTRWYYHPWSEPNAIYIKSGPNAQWDKFLTTDKRALAQRQIEGFLIGWKVLKGTNYRI</sequence>
<reference evidence="2" key="1">
    <citation type="submission" date="2019-11" db="EMBL/GenBank/DDBJ databases">
        <authorList>
            <person name="Feng L."/>
        </authorList>
    </citation>
    <scope>NUCLEOTIDE SEQUENCE</scope>
    <source>
        <strain evidence="2">VrattiLFYP33</strain>
    </source>
</reference>
<gene>
    <name evidence="2" type="ORF">VRLFYP33_01221</name>
</gene>
<dbReference type="RefSeq" id="WP_156704796.1">
    <property type="nucleotide sequence ID" value="NZ_CACRUX010000047.1"/>
</dbReference>
<accession>A0A6N3C166</accession>
<proteinExistence type="predicted"/>
<protein>
    <submittedName>
        <fullName evidence="2">Uncharacterized protein</fullName>
    </submittedName>
</protein>
<keyword evidence="1" id="KW-0732">Signal</keyword>
<feature type="chain" id="PRO_5026947049" evidence="1">
    <location>
        <begin position="22"/>
        <end position="150"/>
    </location>
</feature>
<evidence type="ECO:0000256" key="1">
    <source>
        <dbReference type="SAM" id="SignalP"/>
    </source>
</evidence>
<evidence type="ECO:0000313" key="2">
    <source>
        <dbReference type="EMBL" id="VYU09104.1"/>
    </source>
</evidence>
<name>A0A6N3C166_9FIRM</name>
<feature type="signal peptide" evidence="1">
    <location>
        <begin position="1"/>
        <end position="21"/>
    </location>
</feature>
<dbReference type="AlphaFoldDB" id="A0A6N3C166"/>
<organism evidence="2">
    <name type="scientific">Veillonella ratti</name>
    <dbReference type="NCBI Taxonomy" id="103892"/>
    <lineage>
        <taxon>Bacteria</taxon>
        <taxon>Bacillati</taxon>
        <taxon>Bacillota</taxon>
        <taxon>Negativicutes</taxon>
        <taxon>Veillonellales</taxon>
        <taxon>Veillonellaceae</taxon>
        <taxon>Veillonella</taxon>
    </lineage>
</organism>